<organism evidence="2 3">
    <name type="scientific">Dictyostelium firmibasis</name>
    <dbReference type="NCBI Taxonomy" id="79012"/>
    <lineage>
        <taxon>Eukaryota</taxon>
        <taxon>Amoebozoa</taxon>
        <taxon>Evosea</taxon>
        <taxon>Eumycetozoa</taxon>
        <taxon>Dictyostelia</taxon>
        <taxon>Dictyosteliales</taxon>
        <taxon>Dictyosteliaceae</taxon>
        <taxon>Dictyostelium</taxon>
    </lineage>
</organism>
<comment type="caution">
    <text evidence="2">The sequence shown here is derived from an EMBL/GenBank/DDBJ whole genome shotgun (WGS) entry which is preliminary data.</text>
</comment>
<keyword evidence="1" id="KW-0472">Membrane</keyword>
<protein>
    <recommendedName>
        <fullName evidence="4">Cycloeucalenol cycloisomerase</fullName>
    </recommendedName>
</protein>
<evidence type="ECO:0000313" key="3">
    <source>
        <dbReference type="Proteomes" id="UP001344447"/>
    </source>
</evidence>
<dbReference type="Proteomes" id="UP001344447">
    <property type="component" value="Unassembled WGS sequence"/>
</dbReference>
<feature type="transmembrane region" description="Helical" evidence="1">
    <location>
        <begin position="91"/>
        <end position="109"/>
    </location>
</feature>
<evidence type="ECO:0008006" key="4">
    <source>
        <dbReference type="Google" id="ProtNLM"/>
    </source>
</evidence>
<feature type="transmembrane region" description="Helical" evidence="1">
    <location>
        <begin position="51"/>
        <end position="70"/>
    </location>
</feature>
<dbReference type="AlphaFoldDB" id="A0AAN7TWE9"/>
<keyword evidence="1" id="KW-1133">Transmembrane helix</keyword>
<evidence type="ECO:0000313" key="2">
    <source>
        <dbReference type="EMBL" id="KAK5576235.1"/>
    </source>
</evidence>
<feature type="transmembrane region" description="Helical" evidence="1">
    <location>
        <begin position="244"/>
        <end position="263"/>
    </location>
</feature>
<feature type="transmembrane region" description="Helical" evidence="1">
    <location>
        <begin position="165"/>
        <end position="184"/>
    </location>
</feature>
<feature type="transmembrane region" description="Helical" evidence="1">
    <location>
        <begin position="129"/>
        <end position="145"/>
    </location>
</feature>
<dbReference type="GO" id="GO:0047793">
    <property type="term" value="F:cycloeucalenol cycloisomerase activity"/>
    <property type="evidence" value="ECO:0007669"/>
    <property type="project" value="InterPro"/>
</dbReference>
<dbReference type="EMBL" id="JAVFKY010000005">
    <property type="protein sequence ID" value="KAK5576235.1"/>
    <property type="molecule type" value="Genomic_DNA"/>
</dbReference>
<feature type="transmembrane region" description="Helical" evidence="1">
    <location>
        <begin position="204"/>
        <end position="223"/>
    </location>
</feature>
<keyword evidence="1" id="KW-0812">Transmembrane</keyword>
<evidence type="ECO:0000256" key="1">
    <source>
        <dbReference type="SAM" id="Phobius"/>
    </source>
</evidence>
<dbReference type="PANTHER" id="PTHR35136:SF1">
    <property type="entry name" value="CYCLOEUCALENOL CYCLOISOMERASE"/>
    <property type="match status" value="1"/>
</dbReference>
<dbReference type="InterPro" id="IPR020532">
    <property type="entry name" value="Cycloeucalenol_cycloisomerase"/>
</dbReference>
<sequence length="282" mass="32779">MTTKTVEEGYWLSKIPSKRWSEKFFLLYSPVWITIFSLIVATGAYKSFYDVEFFILGLVVSLPCVIYPLLFPCAADKGKPILERYWVKANVWIALFGFVGNYFWTHYFFVLLQATYRFPVEFKLNEVPVMLYFVTHAYFISYHAATTPILRRYWTAFGGRDNRTFLKTLGSIVIVCVMAYFTAFMEAWTISSVPYYHIEDRTKMYTIGSTFYMLYFVISFPMFARIDETGPKHNEKWNLSRAALEGLGSAMIVFILCDFWRLLIGSLNGEQVGQVFLGKNGL</sequence>
<accession>A0AAN7TWE9</accession>
<feature type="transmembrane region" description="Helical" evidence="1">
    <location>
        <begin position="24"/>
        <end position="45"/>
    </location>
</feature>
<gene>
    <name evidence="2" type="ORF">RB653_007376</name>
</gene>
<proteinExistence type="predicted"/>
<reference evidence="2 3" key="1">
    <citation type="submission" date="2023-11" db="EMBL/GenBank/DDBJ databases">
        <title>Dfirmibasis_genome.</title>
        <authorList>
            <person name="Edelbroek B."/>
            <person name="Kjellin J."/>
            <person name="Jerlstrom-Hultqvist J."/>
            <person name="Soderbom F."/>
        </authorList>
    </citation>
    <scope>NUCLEOTIDE SEQUENCE [LARGE SCALE GENOMIC DNA]</scope>
    <source>
        <strain evidence="2 3">TNS-C-14</strain>
    </source>
</reference>
<keyword evidence="3" id="KW-1185">Reference proteome</keyword>
<dbReference type="PANTHER" id="PTHR35136">
    <property type="entry name" value="CYCLOEUCALENOL CYCLOISOMERASE"/>
    <property type="match status" value="1"/>
</dbReference>
<name>A0AAN7TWE9_9MYCE</name>